<sequence>MTNFPETNKLLPNDFNKTSNSSKKRRLLLKSSAIAIASCMIIHKRTFANSFINSNQISKNTYLDIDQNDLLNDLRATILFGIGEIPEIGGFISLLIGFFWPESSKDVWDEIKEKVEKLVDQKIDEEVYQLVKEDLTGLGNILKAYNNAIKISDDPAFISENFVSCDIQFRAQLPHFSSKGHEESLLPLYSIYAILHLTLLRDGILNSDKMAWKPNTKQLYIDDISNFIKEYCDYIDSTYKAIQAKANAQAETEAQNDFYGVKYFRIKNDCYRKYQLAALDFREIYPYFDPIKYPSKVTVNLTRVLYCGPFGGNDNGFKIEEIPQGRSDHLVPPSSFSLYSGGNKWSDDDGYDGGVTGYTRRTPGFDDDYFGTYNPAGGNIYIDCSIENGGPITEFWARNDTSIYSLRLVHKSGKKEPLAGGCSATRPINAMCSIPGHLLVDMYGTSMSNDNRGMVGCIVPGFQLENMGHSNDPSFLLPKIYLSSIKEPSVDDLIQAVSHIPLKEQQYSLALKNHSTDIYNFISSNISIWQQNRSQFWKSCEQAYIRKNLNNSQ</sequence>
<reference evidence="7 8" key="1">
    <citation type="submission" date="2019-10" db="EMBL/GenBank/DDBJ databases">
        <title>New species of Slilvanegrellaceae.</title>
        <authorList>
            <person name="Pitt A."/>
            <person name="Hahn M.W."/>
        </authorList>
    </citation>
    <scope>NUCLEOTIDE SEQUENCE [LARGE SCALE GENOMIC DNA]</scope>
    <source>
        <strain evidence="7 8">SP-Ram-0.45-NSY-1</strain>
    </source>
</reference>
<organism evidence="7 8">
    <name type="scientific">Silvanigrella paludirubra</name>
    <dbReference type="NCBI Taxonomy" id="2499159"/>
    <lineage>
        <taxon>Bacteria</taxon>
        <taxon>Pseudomonadati</taxon>
        <taxon>Bdellovibrionota</taxon>
        <taxon>Oligoflexia</taxon>
        <taxon>Silvanigrellales</taxon>
        <taxon>Silvanigrellaceae</taxon>
        <taxon>Silvanigrella</taxon>
    </lineage>
</organism>
<evidence type="ECO:0000256" key="4">
    <source>
        <dbReference type="ARBA" id="ARBA00023026"/>
    </source>
</evidence>
<evidence type="ECO:0000259" key="6">
    <source>
        <dbReference type="Pfam" id="PF03945"/>
    </source>
</evidence>
<keyword evidence="4" id="KW-0843">Virulence</keyword>
<dbReference type="InterPro" id="IPR036716">
    <property type="entry name" value="Pest_crys_N_sf"/>
</dbReference>
<feature type="region of interest" description="Disordered" evidence="5">
    <location>
        <begin position="1"/>
        <end position="20"/>
    </location>
</feature>
<feature type="domain" description="Pesticidal crystal protein" evidence="6">
    <location>
        <begin position="85"/>
        <end position="289"/>
    </location>
</feature>
<dbReference type="GO" id="GO:0030435">
    <property type="term" value="P:sporulation resulting in formation of a cellular spore"/>
    <property type="evidence" value="ECO:0007669"/>
    <property type="project" value="UniProtKB-KW"/>
</dbReference>
<dbReference type="PANTHER" id="PTHR37003:SF2">
    <property type="entry name" value="PESTICIDAL CRYSTAL PROTEIN N-TERMINAL DOMAIN-CONTAINING PROTEIN"/>
    <property type="match status" value="1"/>
</dbReference>
<protein>
    <recommendedName>
        <fullName evidence="6">Pesticidal crystal protein domain-containing protein</fullName>
    </recommendedName>
</protein>
<dbReference type="InterPro" id="IPR038979">
    <property type="entry name" value="Pest_crys"/>
</dbReference>
<dbReference type="InterPro" id="IPR005639">
    <property type="entry name" value="Pest_crys_dom_I"/>
</dbReference>
<gene>
    <name evidence="7" type="ORF">GCL60_11015</name>
</gene>
<dbReference type="EMBL" id="WFLM01000004">
    <property type="protein sequence ID" value="KAB8037697.1"/>
    <property type="molecule type" value="Genomic_DNA"/>
</dbReference>
<dbReference type="Gene3D" id="1.20.190.10">
    <property type="entry name" value="Pesticidal crystal protein, N-terminal domain"/>
    <property type="match status" value="1"/>
</dbReference>
<proteinExistence type="inferred from homology"/>
<evidence type="ECO:0000256" key="5">
    <source>
        <dbReference type="SAM" id="MobiDB-lite"/>
    </source>
</evidence>
<evidence type="ECO:0000256" key="2">
    <source>
        <dbReference type="ARBA" id="ARBA00022656"/>
    </source>
</evidence>
<evidence type="ECO:0000256" key="3">
    <source>
        <dbReference type="ARBA" id="ARBA00022969"/>
    </source>
</evidence>
<dbReference type="OrthoDB" id="8957697at2"/>
<evidence type="ECO:0000256" key="1">
    <source>
        <dbReference type="ARBA" id="ARBA00007819"/>
    </source>
</evidence>
<dbReference type="AlphaFoldDB" id="A0A6N6VWA2"/>
<comment type="similarity">
    <text evidence="1">Belongs to the delta endotoxin family.</text>
</comment>
<keyword evidence="8" id="KW-1185">Reference proteome</keyword>
<dbReference type="GO" id="GO:0090729">
    <property type="term" value="F:toxin activity"/>
    <property type="evidence" value="ECO:0007669"/>
    <property type="project" value="UniProtKB-KW"/>
</dbReference>
<name>A0A6N6VWA2_9BACT</name>
<accession>A0A6N6VWA2</accession>
<dbReference type="RefSeq" id="WP_153420773.1">
    <property type="nucleotide sequence ID" value="NZ_WFLM01000004.1"/>
</dbReference>
<dbReference type="Proteomes" id="UP000437748">
    <property type="component" value="Unassembled WGS sequence"/>
</dbReference>
<keyword evidence="3" id="KW-0749">Sporulation</keyword>
<dbReference type="PANTHER" id="PTHR37003">
    <property type="entry name" value="ENDOTOXIN_N DOMAIN-CONTAINING PROTEIN-RELATED"/>
    <property type="match status" value="1"/>
</dbReference>
<keyword evidence="2" id="KW-0800">Toxin</keyword>
<dbReference type="Pfam" id="PF03945">
    <property type="entry name" value="Endotoxin_N"/>
    <property type="match status" value="1"/>
</dbReference>
<evidence type="ECO:0000313" key="8">
    <source>
        <dbReference type="Proteomes" id="UP000437748"/>
    </source>
</evidence>
<comment type="caution">
    <text evidence="7">The sequence shown here is derived from an EMBL/GenBank/DDBJ whole genome shotgun (WGS) entry which is preliminary data.</text>
</comment>
<evidence type="ECO:0000313" key="7">
    <source>
        <dbReference type="EMBL" id="KAB8037697.1"/>
    </source>
</evidence>
<dbReference type="GO" id="GO:0001907">
    <property type="term" value="P:symbiont-mediated killing of host cell"/>
    <property type="evidence" value="ECO:0007669"/>
    <property type="project" value="InterPro"/>
</dbReference>
<dbReference type="SUPFAM" id="SSF56849">
    <property type="entry name" value="delta-Endotoxin (insectocide), N-terminal domain"/>
    <property type="match status" value="1"/>
</dbReference>